<keyword evidence="4" id="KW-1185">Reference proteome</keyword>
<gene>
    <name evidence="3" type="ORF">WHR41_03621</name>
</gene>
<evidence type="ECO:0000313" key="4">
    <source>
        <dbReference type="Proteomes" id="UP000803884"/>
    </source>
</evidence>
<dbReference type="GeneID" id="96005065"/>
<feature type="region of interest" description="Disordered" evidence="1">
    <location>
        <begin position="129"/>
        <end position="162"/>
    </location>
</feature>
<organism evidence="3 4">
    <name type="scientific">Cladosporium halotolerans</name>
    <dbReference type="NCBI Taxonomy" id="1052096"/>
    <lineage>
        <taxon>Eukaryota</taxon>
        <taxon>Fungi</taxon>
        <taxon>Dikarya</taxon>
        <taxon>Ascomycota</taxon>
        <taxon>Pezizomycotina</taxon>
        <taxon>Dothideomycetes</taxon>
        <taxon>Dothideomycetidae</taxon>
        <taxon>Cladosporiales</taxon>
        <taxon>Cladosporiaceae</taxon>
        <taxon>Cladosporium</taxon>
    </lineage>
</organism>
<dbReference type="Proteomes" id="UP000803884">
    <property type="component" value="Unassembled WGS sequence"/>
</dbReference>
<feature type="region of interest" description="Disordered" evidence="1">
    <location>
        <begin position="336"/>
        <end position="375"/>
    </location>
</feature>
<name>A0AB34KS01_9PEZI</name>
<dbReference type="Pfam" id="PF09804">
    <property type="entry name" value="DENND11"/>
    <property type="match status" value="1"/>
</dbReference>
<dbReference type="InterPro" id="IPR018626">
    <property type="entry name" value="LCHN/Anr2"/>
</dbReference>
<evidence type="ECO:0000256" key="1">
    <source>
        <dbReference type="SAM" id="MobiDB-lite"/>
    </source>
</evidence>
<dbReference type="InterPro" id="IPR028115">
    <property type="entry name" value="DUF4484"/>
</dbReference>
<evidence type="ECO:0000259" key="2">
    <source>
        <dbReference type="Pfam" id="PF14831"/>
    </source>
</evidence>
<dbReference type="RefSeq" id="XP_069230874.1">
    <property type="nucleotide sequence ID" value="XM_069372227.1"/>
</dbReference>
<comment type="caution">
    <text evidence="3">The sequence shown here is derived from an EMBL/GenBank/DDBJ whole genome shotgun (WGS) entry which is preliminary data.</text>
</comment>
<protein>
    <recommendedName>
        <fullName evidence="2">DUF4484 domain-containing protein</fullName>
    </recommendedName>
</protein>
<dbReference type="InterPro" id="IPR053056">
    <property type="entry name" value="Lipid_Metab_Assoc_Protein"/>
</dbReference>
<accession>A0AB34KS01</accession>
<evidence type="ECO:0000313" key="3">
    <source>
        <dbReference type="EMBL" id="KAL1587769.1"/>
    </source>
</evidence>
<proteinExistence type="predicted"/>
<dbReference type="Pfam" id="PF14831">
    <property type="entry name" value="DUF4484"/>
    <property type="match status" value="2"/>
</dbReference>
<dbReference type="PANTHER" id="PTHR28153:SF1">
    <property type="entry name" value="DUF4484 DOMAIN-CONTAINING PROTEIN"/>
    <property type="match status" value="1"/>
</dbReference>
<dbReference type="AlphaFoldDB" id="A0AB34KS01"/>
<sequence length="536" mass="59650">MTRQDAPPVAALFQVIFDQKVGYTISWKQCLPGLDLDGVEYQCLPSGLHSVREDLVYFVLGEYAGVSAFVQEEADKQHRNASFVAVGALVSLEYGRLGKSWMHAEALRSLANEVVQDVENKQPLEQFWKGHGVDSKSNGTASAVPKTPSTGGPERKRSLSDAPESLTFGRSVEVDHPALSMPALVTTLGPLLFPLYRQALLRKRILLIGSTPVQPTCNYVYDLSVLSDVPRSLRDSISSHNGNNGIEPLFNVGVFDITRLESLEKGWLACTTDDILGEKKKLYDILVEMPTSHAASGHKIWPNIRTPDGEVVKATQRDFRRYASLRRELRRLQRGAENGMHYRDDESDTADYDHDESAPLVRPPTETHSVHSDGPQGAEAAIVEQVTWSTTAYQSFMWWTSAGEKDSSEAEESLTDQALLDDLPDLSELSGQHHSEDHDSHPGAQRLAATLVAYFHRVTGVILQTLANIIERADDDAAEGYEEDAIEISEDDLRRIGLDAWNVRDRAFVRDVMKLYFNRQSVIEDDGVRMCGVRIC</sequence>
<feature type="domain" description="DUF4484" evidence="2">
    <location>
        <begin position="383"/>
        <end position="479"/>
    </location>
</feature>
<dbReference type="PANTHER" id="PTHR28153">
    <property type="entry name" value="PROTEIN, PUTATIVE-RELATED"/>
    <property type="match status" value="1"/>
</dbReference>
<feature type="domain" description="DUF4484" evidence="2">
    <location>
        <begin position="482"/>
        <end position="536"/>
    </location>
</feature>
<dbReference type="EMBL" id="JAAQHG020000009">
    <property type="protein sequence ID" value="KAL1587769.1"/>
    <property type="molecule type" value="Genomic_DNA"/>
</dbReference>
<reference evidence="3 4" key="1">
    <citation type="journal article" date="2020" name="Microbiol. Resour. Announc.">
        <title>Draft Genome Sequence of a Cladosporium Species Isolated from the Mesophotic Ascidian Didemnum maculosum.</title>
        <authorList>
            <person name="Gioti A."/>
            <person name="Siaperas R."/>
            <person name="Nikolaivits E."/>
            <person name="Le Goff G."/>
            <person name="Ouazzani J."/>
            <person name="Kotoulas G."/>
            <person name="Topakas E."/>
        </authorList>
    </citation>
    <scope>NUCLEOTIDE SEQUENCE [LARGE SCALE GENOMIC DNA]</scope>
    <source>
        <strain evidence="3 4">TM138-S3</strain>
    </source>
</reference>
<dbReference type="GO" id="GO:0005811">
    <property type="term" value="C:lipid droplet"/>
    <property type="evidence" value="ECO:0007669"/>
    <property type="project" value="TreeGrafter"/>
</dbReference>